<evidence type="ECO:0000313" key="5">
    <source>
        <dbReference type="Proteomes" id="UP000829291"/>
    </source>
</evidence>
<comment type="cofactor">
    <cofactor evidence="3">
        <name>Ca(2+)</name>
        <dbReference type="ChEBI" id="CHEBI:29108"/>
    </cofactor>
    <text evidence="3">Binds 1 Ca(2+) ion per subunit.</text>
</comment>
<dbReference type="InterPro" id="IPR013783">
    <property type="entry name" value="Ig-like_fold"/>
</dbReference>
<dbReference type="OrthoDB" id="437511at2759"/>
<keyword evidence="3" id="KW-0106">Calcium</keyword>
<dbReference type="FunFam" id="2.60.40.10:FF:000171">
    <property type="entry name" value="protein-glutamine gamma-glutamyltransferase 6"/>
    <property type="match status" value="1"/>
</dbReference>
<dbReference type="RefSeq" id="XP_046596451.1">
    <property type="nucleotide sequence ID" value="XM_046740495.1"/>
</dbReference>
<dbReference type="SUPFAM" id="SSF54001">
    <property type="entry name" value="Cysteine proteinases"/>
    <property type="match status" value="1"/>
</dbReference>
<dbReference type="InterPro" id="IPR023608">
    <property type="entry name" value="Transglutaminase_animal"/>
</dbReference>
<keyword evidence="5" id="KW-1185">Reference proteome</keyword>
<organism evidence="5 6">
    <name type="scientific">Neodiprion lecontei</name>
    <name type="common">Redheaded pine sawfly</name>
    <dbReference type="NCBI Taxonomy" id="441921"/>
    <lineage>
        <taxon>Eukaryota</taxon>
        <taxon>Metazoa</taxon>
        <taxon>Ecdysozoa</taxon>
        <taxon>Arthropoda</taxon>
        <taxon>Hexapoda</taxon>
        <taxon>Insecta</taxon>
        <taxon>Pterygota</taxon>
        <taxon>Neoptera</taxon>
        <taxon>Endopterygota</taxon>
        <taxon>Hymenoptera</taxon>
        <taxon>Tenthredinoidea</taxon>
        <taxon>Diprionidae</taxon>
        <taxon>Diprioninae</taxon>
        <taxon>Neodiprion</taxon>
    </lineage>
</organism>
<dbReference type="Proteomes" id="UP000829291">
    <property type="component" value="Chromosome 5"/>
</dbReference>
<accession>A0A6J0C9E6</accession>
<protein>
    <submittedName>
        <fullName evidence="6 7">Hemocyte protein-glutamine gamma-glutamyltransferase</fullName>
    </submittedName>
</protein>
<evidence type="ECO:0000256" key="2">
    <source>
        <dbReference type="PIRSR" id="PIRSR000459-1"/>
    </source>
</evidence>
<dbReference type="GeneID" id="107226821"/>
<feature type="binding site" evidence="3">
    <location>
        <position position="412"/>
    </location>
    <ligand>
        <name>Ca(2+)</name>
        <dbReference type="ChEBI" id="CHEBI:29108"/>
    </ligand>
</feature>
<dbReference type="InterPro" id="IPR008958">
    <property type="entry name" value="Transglutaminase_C"/>
</dbReference>
<dbReference type="PIRSF" id="PIRSF000459">
    <property type="entry name" value="TGM_EBP42"/>
    <property type="match status" value="1"/>
</dbReference>
<dbReference type="SMART" id="SM00460">
    <property type="entry name" value="TGc"/>
    <property type="match status" value="1"/>
</dbReference>
<evidence type="ECO:0000313" key="7">
    <source>
        <dbReference type="RefSeq" id="XP_046596451.1"/>
    </source>
</evidence>
<dbReference type="SUPFAM" id="SSF49309">
    <property type="entry name" value="Transglutaminase, two C-terminal domains"/>
    <property type="match status" value="2"/>
</dbReference>
<name>A0A6J0C9E6_NEOLC</name>
<dbReference type="InterPro" id="IPR013808">
    <property type="entry name" value="Transglutaminase_AS"/>
</dbReference>
<feature type="binding site" evidence="3">
    <location>
        <position position="414"/>
    </location>
    <ligand>
        <name>Ca(2+)</name>
        <dbReference type="ChEBI" id="CHEBI:29108"/>
    </ligand>
</feature>
<feature type="domain" description="Transglutaminase-like" evidence="4">
    <location>
        <begin position="276"/>
        <end position="375"/>
    </location>
</feature>
<dbReference type="Pfam" id="PF00927">
    <property type="entry name" value="Transglut_C"/>
    <property type="match status" value="2"/>
</dbReference>
<dbReference type="InParanoid" id="A0A6J0C9E6"/>
<evidence type="ECO:0000313" key="6">
    <source>
        <dbReference type="RefSeq" id="XP_015523233.1"/>
    </source>
</evidence>
<evidence type="ECO:0000259" key="4">
    <source>
        <dbReference type="SMART" id="SM00460"/>
    </source>
</evidence>
<feature type="active site" evidence="2">
    <location>
        <position position="349"/>
    </location>
</feature>
<comment type="similarity">
    <text evidence="1">Belongs to the transglutaminase superfamily. Transglutaminase family.</text>
</comment>
<dbReference type="KEGG" id="nlo:107226821"/>
<dbReference type="FunFam" id="2.60.40.10:FF:000090">
    <property type="entry name" value="Protein-glutamine gamma-glutamyltransferase 2"/>
    <property type="match status" value="1"/>
</dbReference>
<reference evidence="6" key="1">
    <citation type="submission" date="2025-04" db="UniProtKB">
        <authorList>
            <consortium name="RefSeq"/>
        </authorList>
    </citation>
    <scope>IDENTIFICATION</scope>
    <source>
        <tissue evidence="7">Thorax and Abdomen</tissue>
        <tissue evidence="6">Whole body</tissue>
    </source>
</reference>
<dbReference type="FunFam" id="3.90.260.10:FF:000002">
    <property type="entry name" value="Erythrocyte membrane protein band 4.2"/>
    <property type="match status" value="1"/>
</dbReference>
<dbReference type="InterPro" id="IPR050779">
    <property type="entry name" value="Transglutaminase"/>
</dbReference>
<dbReference type="Pfam" id="PF00868">
    <property type="entry name" value="Transglut_N"/>
    <property type="match status" value="1"/>
</dbReference>
<dbReference type="PROSITE" id="PS00547">
    <property type="entry name" value="TRANSGLUTAMINASES"/>
    <property type="match status" value="1"/>
</dbReference>
<dbReference type="InterPro" id="IPR002931">
    <property type="entry name" value="Transglutaminase-like"/>
</dbReference>
<dbReference type="PANTHER" id="PTHR11590:SF40">
    <property type="entry name" value="HEMOCYTE PROTEIN-GLUTAMINE GAMMA-GLUTAMYLTRANSFERASE-LIKE PROTEIN"/>
    <property type="match status" value="1"/>
</dbReference>
<sequence>MVVLHTALSVKTVDLCEKENAKLHRTDGYELVTMDPPTPVLRRGQLFKLKLRFNRPFVKESDIVRIFFSFGSRPDVMRGTKGIVTVDDKTSFLANSETWQVRVTDMRSENVSLEVQSPADSPVGVWKMRIDTTVSGVEKTVNTYEVDSDIYLLFNPWVKDDLVYMDDEKLLEEYVMNDTGKIWLGTEKQHRGRGWVFGQFEDCVLPACELMLKRSEIKDAARGDPIKMSRAISRIINANDDGGVVVGRWDSKYDGGVSPSTWTGSVPILKKFLETKESVGWGQCWVYSGVATTVCRALGLPARSVTNLTSAHDGDNTLTIDRYFNSHYEYLYQDPITGKQFVDMVWNFHVWNEVWMARPDLPMGYGGWQAIDATPQEQSDGMYQCGPASIEAIRQGAVGFNYDIPFMVSTVNADVIHWIEDRRSESGWRKISCSKSEVGRMILTKAPFVFDPNGDGDREDITFHYKAREGTREERFALYRAARSLNGARKIYAIPEKAEEDCEFTLVDLDTVNIGEPFSLEVNIKNYSHEPRTFHANLTIRSVYYNGNPGNMVRAVTTRFTVSPHEREVLRLPVTADQYLEKLVEYCHMKLSAVINVVETNQTWVGEDDFRVVKPTIAIETAKTLIVGKPADMSLKFENPLKELLTDCEINFDSSGFIKTKEMRFRDVAPGGTVQAKYQVIPHKTGKHNLVVTFVSKQLCDISGMATVEVINELGNLTQ</sequence>
<evidence type="ECO:0000256" key="3">
    <source>
        <dbReference type="PIRSR" id="PIRSR000459-2"/>
    </source>
</evidence>
<feature type="active site" evidence="2">
    <location>
        <position position="372"/>
    </location>
</feature>
<gene>
    <name evidence="6 7" type="primary">LOC107226821</name>
</gene>
<feature type="binding site" evidence="3">
    <location>
        <position position="469"/>
    </location>
    <ligand>
        <name>Ca(2+)</name>
        <dbReference type="ChEBI" id="CHEBI:29108"/>
    </ligand>
</feature>
<dbReference type="GO" id="GO:0003810">
    <property type="term" value="F:protein-glutamine gamma-glutamyltransferase activity"/>
    <property type="evidence" value="ECO:0007669"/>
    <property type="project" value="InterPro"/>
</dbReference>
<dbReference type="FunCoup" id="A0A6J0C9E6">
    <property type="interactions" value="38"/>
</dbReference>
<dbReference type="AlphaFoldDB" id="A0A6J0C9E6"/>
<dbReference type="RefSeq" id="XP_015523233.1">
    <property type="nucleotide sequence ID" value="XM_015667747.1"/>
</dbReference>
<dbReference type="Gene3D" id="2.60.40.10">
    <property type="entry name" value="Immunoglobulins"/>
    <property type="match status" value="3"/>
</dbReference>
<dbReference type="GO" id="GO:0046872">
    <property type="term" value="F:metal ion binding"/>
    <property type="evidence" value="ECO:0007669"/>
    <property type="project" value="UniProtKB-KW"/>
</dbReference>
<dbReference type="PANTHER" id="PTHR11590">
    <property type="entry name" value="PROTEIN-GLUTAMINE GAMMA-GLUTAMYLTRANSFERASE"/>
    <property type="match status" value="1"/>
</dbReference>
<dbReference type="SUPFAM" id="SSF81296">
    <property type="entry name" value="E set domains"/>
    <property type="match status" value="1"/>
</dbReference>
<evidence type="ECO:0000256" key="1">
    <source>
        <dbReference type="ARBA" id="ARBA00005968"/>
    </source>
</evidence>
<dbReference type="InterPro" id="IPR014756">
    <property type="entry name" value="Ig_E-set"/>
</dbReference>
<dbReference type="Pfam" id="PF01841">
    <property type="entry name" value="Transglut_core"/>
    <property type="match status" value="1"/>
</dbReference>
<dbReference type="InterPro" id="IPR038765">
    <property type="entry name" value="Papain-like_cys_pep_sf"/>
</dbReference>
<proteinExistence type="inferred from homology"/>
<keyword evidence="3" id="KW-0479">Metal-binding</keyword>
<dbReference type="Gene3D" id="3.90.260.10">
    <property type="entry name" value="Transglutaminase-like"/>
    <property type="match status" value="1"/>
</dbReference>
<dbReference type="InterPro" id="IPR036985">
    <property type="entry name" value="Transglutaminase-like_sf"/>
</dbReference>
<feature type="active site" evidence="2">
    <location>
        <position position="284"/>
    </location>
</feature>
<dbReference type="InterPro" id="IPR036238">
    <property type="entry name" value="Transglutaminase_C_sf"/>
</dbReference>
<feature type="binding site" evidence="3">
    <location>
        <position position="474"/>
    </location>
    <ligand>
        <name>Ca(2+)</name>
        <dbReference type="ChEBI" id="CHEBI:29108"/>
    </ligand>
</feature>
<dbReference type="InterPro" id="IPR001102">
    <property type="entry name" value="Transglutaminase_N"/>
</dbReference>